<sequence length="101" mass="11681">MPFNPGKEKTGGRKVGTPNRTTSTIKERIAQLVDEKFDSIIDDLEKLDPQERVTVYLRLLEYVIPKQRETRIDLSTLSDEEIDTILEKALTKMEENENESE</sequence>
<dbReference type="RefSeq" id="WP_111629234.1">
    <property type="nucleotide sequence ID" value="NZ_QLMC01000004.1"/>
</dbReference>
<comment type="caution">
    <text evidence="2">The sequence shown here is derived from an EMBL/GenBank/DDBJ whole genome shotgun (WGS) entry which is preliminary data.</text>
</comment>
<name>A0A327WS29_LARAB</name>
<gene>
    <name evidence="2" type="ORF">LX87_03163</name>
</gene>
<feature type="compositionally biased region" description="Basic and acidic residues" evidence="1">
    <location>
        <begin position="1"/>
        <end position="11"/>
    </location>
</feature>
<proteinExistence type="predicted"/>
<evidence type="ECO:0000313" key="2">
    <source>
        <dbReference type="EMBL" id="RAJ95418.1"/>
    </source>
</evidence>
<feature type="region of interest" description="Disordered" evidence="1">
    <location>
        <begin position="1"/>
        <end position="23"/>
    </location>
</feature>
<protein>
    <submittedName>
        <fullName evidence="2">Uncharacterized protein</fullName>
    </submittedName>
</protein>
<organism evidence="2 3">
    <name type="scientific">Larkinella arboricola</name>
    <dbReference type="NCBI Taxonomy" id="643671"/>
    <lineage>
        <taxon>Bacteria</taxon>
        <taxon>Pseudomonadati</taxon>
        <taxon>Bacteroidota</taxon>
        <taxon>Cytophagia</taxon>
        <taxon>Cytophagales</taxon>
        <taxon>Spirosomataceae</taxon>
        <taxon>Larkinella</taxon>
    </lineage>
</organism>
<dbReference type="OrthoDB" id="962446at2"/>
<evidence type="ECO:0000256" key="1">
    <source>
        <dbReference type="SAM" id="MobiDB-lite"/>
    </source>
</evidence>
<dbReference type="EMBL" id="QLMC01000004">
    <property type="protein sequence ID" value="RAJ95418.1"/>
    <property type="molecule type" value="Genomic_DNA"/>
</dbReference>
<dbReference type="AlphaFoldDB" id="A0A327WS29"/>
<accession>A0A327WS29</accession>
<evidence type="ECO:0000313" key="3">
    <source>
        <dbReference type="Proteomes" id="UP000248790"/>
    </source>
</evidence>
<reference evidence="2 3" key="1">
    <citation type="submission" date="2018-06" db="EMBL/GenBank/DDBJ databases">
        <title>Genomic Encyclopedia of Archaeal and Bacterial Type Strains, Phase II (KMG-II): from individual species to whole genera.</title>
        <authorList>
            <person name="Goeker M."/>
        </authorList>
    </citation>
    <scope>NUCLEOTIDE SEQUENCE [LARGE SCALE GENOMIC DNA]</scope>
    <source>
        <strain evidence="2 3">DSM 21851</strain>
    </source>
</reference>
<dbReference type="Proteomes" id="UP000248790">
    <property type="component" value="Unassembled WGS sequence"/>
</dbReference>
<keyword evidence="3" id="KW-1185">Reference proteome</keyword>